<dbReference type="EMBL" id="AB090815">
    <property type="protein sequence ID" value="BAC57905.1"/>
    <property type="molecule type" value="Genomic_DNA"/>
</dbReference>
<dbReference type="Pfam" id="PF00098">
    <property type="entry name" value="zf-CCHC"/>
    <property type="match status" value="1"/>
</dbReference>
<organism evidence="4">
    <name type="scientific">Anopheles gambiae</name>
    <name type="common">African malaria mosquito</name>
    <dbReference type="NCBI Taxonomy" id="7165"/>
    <lineage>
        <taxon>Eukaryota</taxon>
        <taxon>Metazoa</taxon>
        <taxon>Ecdysozoa</taxon>
        <taxon>Arthropoda</taxon>
        <taxon>Hexapoda</taxon>
        <taxon>Insecta</taxon>
        <taxon>Pterygota</taxon>
        <taxon>Neoptera</taxon>
        <taxon>Endopterygota</taxon>
        <taxon>Diptera</taxon>
        <taxon>Nematocera</taxon>
        <taxon>Culicoidea</taxon>
        <taxon>Culicidae</taxon>
        <taxon>Anophelinae</taxon>
        <taxon>Anopheles</taxon>
    </lineage>
</organism>
<evidence type="ECO:0000256" key="1">
    <source>
        <dbReference type="PROSITE-ProRule" id="PRU00047"/>
    </source>
</evidence>
<name>Q868S5_ANOGA</name>
<evidence type="ECO:0000313" key="4">
    <source>
        <dbReference type="EMBL" id="BAC57905.1"/>
    </source>
</evidence>
<evidence type="ECO:0000256" key="2">
    <source>
        <dbReference type="SAM" id="MobiDB-lite"/>
    </source>
</evidence>
<proteinExistence type="predicted"/>
<dbReference type="Gene3D" id="4.10.60.10">
    <property type="entry name" value="Zinc finger, CCHC-type"/>
    <property type="match status" value="1"/>
</dbReference>
<keyword evidence="1" id="KW-0863">Zinc-finger</keyword>
<keyword evidence="1" id="KW-0479">Metal-binding</keyword>
<dbReference type="AlphaFoldDB" id="Q868S5"/>
<reference evidence="4" key="1">
    <citation type="journal article" date="2003" name="Mol. Biol. Evol.">
        <title>Evolution of target specificity in R1 clade non-LTR retrotransposons.</title>
        <authorList>
            <person name="Kojima K.K."/>
            <person name="Fujiwara H."/>
        </authorList>
    </citation>
    <scope>NUCLEOTIDE SEQUENCE</scope>
</reference>
<dbReference type="InterPro" id="IPR001878">
    <property type="entry name" value="Znf_CCHC"/>
</dbReference>
<dbReference type="PROSITE" id="PS50158">
    <property type="entry name" value="ZF_CCHC"/>
    <property type="match status" value="1"/>
</dbReference>
<feature type="compositionally biased region" description="Basic and acidic residues" evidence="2">
    <location>
        <begin position="177"/>
        <end position="190"/>
    </location>
</feature>
<feature type="domain" description="CCHC-type" evidence="3">
    <location>
        <begin position="416"/>
        <end position="432"/>
    </location>
</feature>
<dbReference type="VEuPathDB" id="VectorBase:AGAMI1_014937"/>
<feature type="region of interest" description="Disordered" evidence="2">
    <location>
        <begin position="156"/>
        <end position="249"/>
    </location>
</feature>
<keyword evidence="1" id="KW-0862">Zinc</keyword>
<dbReference type="GO" id="GO:0008270">
    <property type="term" value="F:zinc ion binding"/>
    <property type="evidence" value="ECO:0007669"/>
    <property type="project" value="UniProtKB-KW"/>
</dbReference>
<feature type="region of interest" description="Disordered" evidence="2">
    <location>
        <begin position="1"/>
        <end position="43"/>
    </location>
</feature>
<dbReference type="SMART" id="SM00343">
    <property type="entry name" value="ZnF_C2HC"/>
    <property type="match status" value="1"/>
</dbReference>
<protein>
    <submittedName>
        <fullName evidence="4">Gag-like protein</fullName>
    </submittedName>
</protein>
<evidence type="ECO:0000259" key="3">
    <source>
        <dbReference type="PROSITE" id="PS50158"/>
    </source>
</evidence>
<dbReference type="GO" id="GO:0003676">
    <property type="term" value="F:nucleic acid binding"/>
    <property type="evidence" value="ECO:0007669"/>
    <property type="project" value="InterPro"/>
</dbReference>
<accession>Q868S5</accession>
<dbReference type="InterPro" id="IPR036875">
    <property type="entry name" value="Znf_CCHC_sf"/>
</dbReference>
<dbReference type="SUPFAM" id="SSF57756">
    <property type="entry name" value="Retrovirus zinc finger-like domains"/>
    <property type="match status" value="1"/>
</dbReference>
<feature type="compositionally biased region" description="Basic and acidic residues" evidence="2">
    <location>
        <begin position="227"/>
        <end position="240"/>
    </location>
</feature>
<sequence length="492" mass="53326">MSGNESLPPRPLGSALKDIGAFFGRSSKTPRSPPSDLGECSASPTVEVVASTSVDSAVVEAVTGEENVMAAEDSVTSQPVESFSSSKEPALVVGGSKLQEALKVAGELHAYTKDRNNVHHPIKKMAVSILSALACVERELMTTRLRAERTEKSLKEALEGCSQTETPVNGKRGRNLRSTEEADDAKRAKNDAPSGSSLVASAGCGPEMNETKGSWSTVVRKNRRKPKESVIPDNTGEKQVHPASTREALPPRRPKTEAVLVAPGENITHVEILRKLKADPELQAFGKKVVRIRGTKNGGLLFELGKSDDDCGVDYAKVVQNSIGNNGTVKTLGQMETVEIRYFDAETQTSDVEKDLRDLFTELDGVTFETKMTKSFNGMQTASVKLPTKLATLVAARGKIRIGWSICPVKIQIPKRRCFKCWETGHFSRDCKGPDRTDCDAVKQGILPKHASNLPDVSFVHRVQTCIIPAAFSVQRASRNRHGDSSVEPEPL</sequence>